<proteinExistence type="predicted"/>
<dbReference type="AlphaFoldDB" id="A0A8C4PVP6"/>
<feature type="region of interest" description="Disordered" evidence="1">
    <location>
        <begin position="1"/>
        <end position="38"/>
    </location>
</feature>
<name>A0A8C4PVP6_EQUAS</name>
<feature type="compositionally biased region" description="Polar residues" evidence="1">
    <location>
        <begin position="1"/>
        <end position="10"/>
    </location>
</feature>
<sequence length="53" mass="5982">MKASSDSVATSPECHYTPLPSASRELTSHRGRNSGRYYYSHLTEKGTKDYWGD</sequence>
<protein>
    <submittedName>
        <fullName evidence="2">Uncharacterized protein</fullName>
    </submittedName>
</protein>
<evidence type="ECO:0000313" key="2">
    <source>
        <dbReference type="Ensembl" id="ENSEASP00005033583.1"/>
    </source>
</evidence>
<dbReference type="Ensembl" id="ENSEAST00005036610.1">
    <property type="protein sequence ID" value="ENSEASP00005033583.1"/>
    <property type="gene ID" value="ENSEASG00005022999.1"/>
</dbReference>
<accession>A0A8C4PVP6</accession>
<organism evidence="2">
    <name type="scientific">Equus asinus asinus</name>
    <dbReference type="NCBI Taxonomy" id="83772"/>
    <lineage>
        <taxon>Eukaryota</taxon>
        <taxon>Metazoa</taxon>
        <taxon>Chordata</taxon>
        <taxon>Craniata</taxon>
        <taxon>Vertebrata</taxon>
        <taxon>Euteleostomi</taxon>
        <taxon>Mammalia</taxon>
        <taxon>Eutheria</taxon>
        <taxon>Laurasiatheria</taxon>
        <taxon>Perissodactyla</taxon>
        <taxon>Equidae</taxon>
        <taxon>Equus</taxon>
    </lineage>
</organism>
<evidence type="ECO:0000256" key="1">
    <source>
        <dbReference type="SAM" id="MobiDB-lite"/>
    </source>
</evidence>
<reference evidence="2" key="1">
    <citation type="submission" date="2023-03" db="UniProtKB">
        <authorList>
            <consortium name="Ensembl"/>
        </authorList>
    </citation>
    <scope>IDENTIFICATION</scope>
</reference>